<organism evidence="1 2">
    <name type="scientific">Panicum virgatum</name>
    <name type="common">Blackwell switchgrass</name>
    <dbReference type="NCBI Taxonomy" id="38727"/>
    <lineage>
        <taxon>Eukaryota</taxon>
        <taxon>Viridiplantae</taxon>
        <taxon>Streptophyta</taxon>
        <taxon>Embryophyta</taxon>
        <taxon>Tracheophyta</taxon>
        <taxon>Spermatophyta</taxon>
        <taxon>Magnoliopsida</taxon>
        <taxon>Liliopsida</taxon>
        <taxon>Poales</taxon>
        <taxon>Poaceae</taxon>
        <taxon>PACMAD clade</taxon>
        <taxon>Panicoideae</taxon>
        <taxon>Panicodae</taxon>
        <taxon>Paniceae</taxon>
        <taxon>Panicinae</taxon>
        <taxon>Panicum</taxon>
        <taxon>Panicum sect. Hiantes</taxon>
    </lineage>
</organism>
<protein>
    <submittedName>
        <fullName evidence="1">Uncharacterized protein</fullName>
    </submittedName>
</protein>
<evidence type="ECO:0000313" key="1">
    <source>
        <dbReference type="EMBL" id="KAG2599337.1"/>
    </source>
</evidence>
<sequence>MPVAACLSSSRHVTCAAPASWPGRRGRRPVWARSPLRFGDRLRYPSRDGTHLCCGTSVQESCQRACGAVVGLPLQRLPARVRFPVRVWHRSLSLERVPGCMCAYVCIGVWCVVCVRV</sequence>
<reference evidence="1" key="1">
    <citation type="submission" date="2020-05" db="EMBL/GenBank/DDBJ databases">
        <title>WGS assembly of Panicum virgatum.</title>
        <authorList>
            <person name="Lovell J.T."/>
            <person name="Jenkins J."/>
            <person name="Shu S."/>
            <person name="Juenger T.E."/>
            <person name="Schmutz J."/>
        </authorList>
    </citation>
    <scope>NUCLEOTIDE SEQUENCE</scope>
    <source>
        <strain evidence="1">AP13</strain>
    </source>
</reference>
<dbReference type="Proteomes" id="UP000823388">
    <property type="component" value="Chromosome 5K"/>
</dbReference>
<dbReference type="EMBL" id="CM029045">
    <property type="protein sequence ID" value="KAG2599337.1"/>
    <property type="molecule type" value="Genomic_DNA"/>
</dbReference>
<evidence type="ECO:0000313" key="2">
    <source>
        <dbReference type="Proteomes" id="UP000823388"/>
    </source>
</evidence>
<name>A0A8T0SMH3_PANVG</name>
<proteinExistence type="predicted"/>
<dbReference type="AlphaFoldDB" id="A0A8T0SMH3"/>
<gene>
    <name evidence="1" type="ORF">PVAP13_5KG448807</name>
</gene>
<comment type="caution">
    <text evidence="1">The sequence shown here is derived from an EMBL/GenBank/DDBJ whole genome shotgun (WGS) entry which is preliminary data.</text>
</comment>
<accession>A0A8T0SMH3</accession>
<keyword evidence="2" id="KW-1185">Reference proteome</keyword>